<evidence type="ECO:0000313" key="1">
    <source>
        <dbReference type="EMBL" id="KEQ55320.1"/>
    </source>
</evidence>
<dbReference type="eggNOG" id="ENOG5031H0R">
    <property type="taxonomic scope" value="Bacteria"/>
</dbReference>
<dbReference type="AlphaFoldDB" id="A0A081RJE7"/>
<evidence type="ECO:0008006" key="3">
    <source>
        <dbReference type="Google" id="ProtNLM"/>
    </source>
</evidence>
<reference evidence="1 2" key="1">
    <citation type="submission" date="2014-02" db="EMBL/GenBank/DDBJ databases">
        <title>Whole genome sequence of Sphingobium chlorophenolicum NBRC 16172.</title>
        <authorList>
            <person name="Gan H.M."/>
            <person name="Gan H.Y."/>
            <person name="Chew T.H."/>
            <person name="Savka M.A."/>
        </authorList>
    </citation>
    <scope>NUCLEOTIDE SEQUENCE [LARGE SCALE GENOMIC DNA]</scope>
    <source>
        <strain evidence="1 2">NBRC 16172</strain>
    </source>
</reference>
<sequence length="216" mass="23873">MSGNGISLTAGGVACLCAFGAGYWVAPRELLDNEVVHRGFFRTDTRKVLSATVESLRLDNKLLVFSYKGAADVQVTRSRWIIFEGRQQLRVPAVVNYYIDLSKLSMANVAFDEQAKLVTVKLPPLEMGDVAFQPENATTINGGLLTFSEDEVEELRKLNYANARRAMIKQAQGKGLIDVAKNNARTNIQTYFEIPLRIAGQSDVKVIAAFEGKEKI</sequence>
<dbReference type="RefSeq" id="WP_037446890.1">
    <property type="nucleotide sequence ID" value="NZ_JFHR01000002.1"/>
</dbReference>
<evidence type="ECO:0000313" key="2">
    <source>
        <dbReference type="Proteomes" id="UP000028411"/>
    </source>
</evidence>
<name>A0A081RJE7_SPHCR</name>
<dbReference type="Pfam" id="PF14014">
    <property type="entry name" value="DUF4230"/>
    <property type="match status" value="1"/>
</dbReference>
<proteinExistence type="predicted"/>
<gene>
    <name evidence="1" type="ORF">BV95_00483</name>
</gene>
<accession>A0A081RJE7</accession>
<dbReference type="EMBL" id="JFHR01000002">
    <property type="protein sequence ID" value="KEQ55320.1"/>
    <property type="molecule type" value="Genomic_DNA"/>
</dbReference>
<dbReference type="OrthoDB" id="7558887at2"/>
<organism evidence="1 2">
    <name type="scientific">Sphingobium chlorophenolicum</name>
    <dbReference type="NCBI Taxonomy" id="46429"/>
    <lineage>
        <taxon>Bacteria</taxon>
        <taxon>Pseudomonadati</taxon>
        <taxon>Pseudomonadota</taxon>
        <taxon>Alphaproteobacteria</taxon>
        <taxon>Sphingomonadales</taxon>
        <taxon>Sphingomonadaceae</taxon>
        <taxon>Sphingobium</taxon>
    </lineage>
</organism>
<dbReference type="InterPro" id="IPR025324">
    <property type="entry name" value="DUF4230"/>
</dbReference>
<protein>
    <recommendedName>
        <fullName evidence="3">DUF4230 domain-containing protein</fullName>
    </recommendedName>
</protein>
<dbReference type="Proteomes" id="UP000028411">
    <property type="component" value="Unassembled WGS sequence"/>
</dbReference>
<comment type="caution">
    <text evidence="1">The sequence shown here is derived from an EMBL/GenBank/DDBJ whole genome shotgun (WGS) entry which is preliminary data.</text>
</comment>
<dbReference type="PATRIC" id="fig|46429.4.peg.477"/>